<dbReference type="PATRIC" id="fig|743719.3.peg.803"/>
<dbReference type="STRING" id="743719.PaelaDRAFT_0798"/>
<evidence type="ECO:0000256" key="1">
    <source>
        <dbReference type="SAM" id="Phobius"/>
    </source>
</evidence>
<evidence type="ECO:0000313" key="2">
    <source>
        <dbReference type="EMBL" id="EHB68672.1"/>
    </source>
</evidence>
<keyword evidence="1" id="KW-1133">Transmembrane helix</keyword>
<organism evidence="2 3">
    <name type="scientific">Paenibacillus lactis 154</name>
    <dbReference type="NCBI Taxonomy" id="743719"/>
    <lineage>
        <taxon>Bacteria</taxon>
        <taxon>Bacillati</taxon>
        <taxon>Bacillota</taxon>
        <taxon>Bacilli</taxon>
        <taxon>Bacillales</taxon>
        <taxon>Paenibacillaceae</taxon>
        <taxon>Paenibacillus</taxon>
    </lineage>
</organism>
<dbReference type="AlphaFoldDB" id="G4H9Y7"/>
<dbReference type="Proteomes" id="UP000003891">
    <property type="component" value="Unassembled WGS sequence"/>
</dbReference>
<proteinExistence type="predicted"/>
<keyword evidence="1" id="KW-0812">Transmembrane</keyword>
<feature type="transmembrane region" description="Helical" evidence="1">
    <location>
        <begin position="7"/>
        <end position="30"/>
    </location>
</feature>
<feature type="transmembrane region" description="Helical" evidence="1">
    <location>
        <begin position="50"/>
        <end position="73"/>
    </location>
</feature>
<gene>
    <name evidence="2" type="ORF">PaelaDRAFT_0798</name>
</gene>
<accession>G4H9Y7</accession>
<dbReference type="EMBL" id="AGIP01000001">
    <property type="protein sequence ID" value="EHB68672.1"/>
    <property type="molecule type" value="Genomic_DNA"/>
</dbReference>
<protein>
    <submittedName>
        <fullName evidence="2">Uncharacterized protein</fullName>
    </submittedName>
</protein>
<evidence type="ECO:0000313" key="3">
    <source>
        <dbReference type="Proteomes" id="UP000003891"/>
    </source>
</evidence>
<name>G4H9Y7_9BACL</name>
<dbReference type="RefSeq" id="WP_007127974.1">
    <property type="nucleotide sequence ID" value="NZ_AGIP01000001.1"/>
</dbReference>
<keyword evidence="1" id="KW-0472">Membrane</keyword>
<reference evidence="2 3" key="1">
    <citation type="submission" date="2011-09" db="EMBL/GenBank/DDBJ databases">
        <title>The draft genome of Paenibacillus lactis 154.</title>
        <authorList>
            <consortium name="US DOE Joint Genome Institute (JGI-PGF)"/>
            <person name="Lucas S."/>
            <person name="Han J."/>
            <person name="Lapidus A."/>
            <person name="Cheng J.-F."/>
            <person name="Goodwin L."/>
            <person name="Pitluck S."/>
            <person name="Peters L."/>
            <person name="Land M.L."/>
            <person name="Hauser L."/>
            <person name="Siebers A."/>
            <person name="Thelen M."/>
            <person name="Hugenholtz P."/>
            <person name="Allgaier M."/>
            <person name="Woyke T.J."/>
        </authorList>
    </citation>
    <scope>NUCLEOTIDE SEQUENCE [LARGE SCALE GENOMIC DNA]</scope>
    <source>
        <strain evidence="2 3">154</strain>
    </source>
</reference>
<dbReference type="OrthoDB" id="2645700at2"/>
<sequence>MHNRTLGAVFIGISVVLFGIRYLTAAIITINSQVYILFDEALQDVGKAPVILSIISLAIGLYHVYGSVFVQWYKKDLNRIESNWKELDESGSEGRNP</sequence>